<keyword evidence="2" id="KW-1185">Reference proteome</keyword>
<evidence type="ECO:0000313" key="1">
    <source>
        <dbReference type="EMBL" id="KAK0413442.1"/>
    </source>
</evidence>
<protein>
    <submittedName>
        <fullName evidence="1">Uncharacterized protein</fullName>
    </submittedName>
</protein>
<proteinExistence type="predicted"/>
<organism evidence="1 2">
    <name type="scientific">Steinernema hermaphroditum</name>
    <dbReference type="NCBI Taxonomy" id="289476"/>
    <lineage>
        <taxon>Eukaryota</taxon>
        <taxon>Metazoa</taxon>
        <taxon>Ecdysozoa</taxon>
        <taxon>Nematoda</taxon>
        <taxon>Chromadorea</taxon>
        <taxon>Rhabditida</taxon>
        <taxon>Tylenchina</taxon>
        <taxon>Panagrolaimomorpha</taxon>
        <taxon>Strongyloidoidea</taxon>
        <taxon>Steinernematidae</taxon>
        <taxon>Steinernema</taxon>
    </lineage>
</organism>
<dbReference type="AlphaFoldDB" id="A0AA39HYY0"/>
<evidence type="ECO:0000313" key="2">
    <source>
        <dbReference type="Proteomes" id="UP001175271"/>
    </source>
</evidence>
<comment type="caution">
    <text evidence="1">The sequence shown here is derived from an EMBL/GenBank/DDBJ whole genome shotgun (WGS) entry which is preliminary data.</text>
</comment>
<sequence length="302" mass="34562">MDDLPFNFYDSLFSMVFMRTSQAAQSLAGSIGLIAQDFYENLHDHELFVRDNDVVMERQYNYGQQACTPLRTLHRKFTGVVSVNFVAGNDKAPNDGFIQRVQSINGSGEYAVSFYGLGVSQSWNNWVYSLQRITELFIYNRLPDAGKKLCRNIIEKRSLRRLQIDYEKCGAGELGLMQTVLCQDQFVTLHLINSDMAVFLKLLHFCSDNREKVAGRSLGLYKNSANFAESFESKLKGCLDAESDSIGKKYFFFHRCYFDESSMPYRLSDPPAYVFFECKGKEADMEEMKFLKDSGLIAMLLV</sequence>
<accession>A0AA39HYY0</accession>
<gene>
    <name evidence="1" type="ORF">QR680_006807</name>
</gene>
<dbReference type="EMBL" id="JAUCMV010000003">
    <property type="protein sequence ID" value="KAK0413442.1"/>
    <property type="molecule type" value="Genomic_DNA"/>
</dbReference>
<reference evidence="1" key="1">
    <citation type="submission" date="2023-06" db="EMBL/GenBank/DDBJ databases">
        <title>Genomic analysis of the entomopathogenic nematode Steinernema hermaphroditum.</title>
        <authorList>
            <person name="Schwarz E.M."/>
            <person name="Heppert J.K."/>
            <person name="Baniya A."/>
            <person name="Schwartz H.T."/>
            <person name="Tan C.-H."/>
            <person name="Antoshechkin I."/>
            <person name="Sternberg P.W."/>
            <person name="Goodrich-Blair H."/>
            <person name="Dillman A.R."/>
        </authorList>
    </citation>
    <scope>NUCLEOTIDE SEQUENCE</scope>
    <source>
        <strain evidence="1">PS9179</strain>
        <tissue evidence="1">Whole animal</tissue>
    </source>
</reference>
<dbReference type="Proteomes" id="UP001175271">
    <property type="component" value="Unassembled WGS sequence"/>
</dbReference>
<name>A0AA39HYY0_9BILA</name>